<dbReference type="Pfam" id="PF08139">
    <property type="entry name" value="LPAM_1"/>
    <property type="match status" value="1"/>
</dbReference>
<dbReference type="PROSITE" id="PS51257">
    <property type="entry name" value="PROKAR_LIPOPROTEIN"/>
    <property type="match status" value="1"/>
</dbReference>
<reference evidence="4 5" key="1">
    <citation type="submission" date="2019-09" db="EMBL/GenBank/DDBJ databases">
        <authorList>
            <person name="Kritzky A."/>
            <person name="Schelkanova E.Y."/>
            <person name="Alkhova Z.V."/>
            <person name="Smirnova N.I."/>
        </authorList>
    </citation>
    <scope>NUCLEOTIDE SEQUENCE [LARGE SCALE GENOMIC DNA]</scope>
    <source>
        <strain evidence="4 5">M1526</strain>
    </source>
</reference>
<evidence type="ECO:0000256" key="2">
    <source>
        <dbReference type="ARBA" id="ARBA00022729"/>
    </source>
</evidence>
<dbReference type="InterPro" id="IPR012640">
    <property type="entry name" value="Membr_lipoprot_lipid_attach_CS"/>
</dbReference>
<comment type="caution">
    <text evidence="4">The sequence shown here is derived from an EMBL/GenBank/DDBJ whole genome shotgun (WGS) entry which is preliminary data.</text>
</comment>
<keyword evidence="2 3" id="KW-0732">Signal</keyword>
<organism evidence="4 5">
    <name type="scientific">Vibrio cholerae</name>
    <dbReference type="NCBI Taxonomy" id="666"/>
    <lineage>
        <taxon>Bacteria</taxon>
        <taxon>Pseudomonadati</taxon>
        <taxon>Pseudomonadota</taxon>
        <taxon>Gammaproteobacteria</taxon>
        <taxon>Vibrionales</taxon>
        <taxon>Vibrionaceae</taxon>
        <taxon>Vibrio</taxon>
    </lineage>
</organism>
<feature type="signal peptide" evidence="3">
    <location>
        <begin position="1"/>
        <end position="24"/>
    </location>
</feature>
<dbReference type="AlphaFoldDB" id="A0A5Q6PDY4"/>
<evidence type="ECO:0000313" key="5">
    <source>
        <dbReference type="Proteomes" id="UP000323225"/>
    </source>
</evidence>
<proteinExistence type="predicted"/>
<evidence type="ECO:0000313" key="4">
    <source>
        <dbReference type="EMBL" id="KAA1253001.1"/>
    </source>
</evidence>
<evidence type="ECO:0000256" key="1">
    <source>
        <dbReference type="ARBA" id="ARBA00017922"/>
    </source>
</evidence>
<protein>
    <recommendedName>
        <fullName evidence="1">Type IV secretion system putative lipoprotein virB7</fullName>
    </recommendedName>
</protein>
<gene>
    <name evidence="4" type="ORF">F0M16_20000</name>
</gene>
<name>A0A5Q6PDY4_VIBCL</name>
<sequence>MKKSVIFGLVSVLVLAGCSSIDNAEQAPDGQEKIELSKNISTYQVSLREHSMSRFMMPDDIFSVLVSIPKDSSFDGFRYSGSSDDDGSLSEEDKKTLLNNHYFNRNDNLEIIIDDVNYDESGSPTDAYISVSGKILSSIEMVMMGENDRIQLPVITKFGTDGRFALPLASDKEITVMHFQDNANKYTLTIKKH</sequence>
<dbReference type="Proteomes" id="UP000323225">
    <property type="component" value="Unassembled WGS sequence"/>
</dbReference>
<feature type="chain" id="PRO_5030587742" description="Type IV secretion system putative lipoprotein virB7" evidence="3">
    <location>
        <begin position="25"/>
        <end position="193"/>
    </location>
</feature>
<accession>A0A5Q6PDY4</accession>
<dbReference type="EMBL" id="VUAA01000031">
    <property type="protein sequence ID" value="KAA1253001.1"/>
    <property type="molecule type" value="Genomic_DNA"/>
</dbReference>
<evidence type="ECO:0000256" key="3">
    <source>
        <dbReference type="SAM" id="SignalP"/>
    </source>
</evidence>